<keyword evidence="3" id="KW-0520">NAD</keyword>
<dbReference type="PANTHER" id="PTHR10996">
    <property type="entry name" value="2-HYDROXYACID DEHYDROGENASE-RELATED"/>
    <property type="match status" value="1"/>
</dbReference>
<comment type="similarity">
    <text evidence="1 4">Belongs to the D-isomer specific 2-hydroxyacid dehydrogenase family.</text>
</comment>
<feature type="compositionally biased region" description="Basic and acidic residues" evidence="5">
    <location>
        <begin position="342"/>
        <end position="351"/>
    </location>
</feature>
<evidence type="ECO:0000256" key="5">
    <source>
        <dbReference type="SAM" id="MobiDB-lite"/>
    </source>
</evidence>
<evidence type="ECO:0000259" key="6">
    <source>
        <dbReference type="Pfam" id="PF00389"/>
    </source>
</evidence>
<dbReference type="Pfam" id="PF00389">
    <property type="entry name" value="2-Hacid_dh"/>
    <property type="match status" value="1"/>
</dbReference>
<feature type="domain" description="D-isomer specific 2-hydroxyacid dehydrogenase catalytic" evidence="6">
    <location>
        <begin position="28"/>
        <end position="325"/>
    </location>
</feature>
<dbReference type="GO" id="GO:0030267">
    <property type="term" value="F:glyoxylate reductase (NADPH) activity"/>
    <property type="evidence" value="ECO:0007669"/>
    <property type="project" value="TreeGrafter"/>
</dbReference>
<dbReference type="Proteomes" id="UP000515708">
    <property type="component" value="Chromosome"/>
</dbReference>
<dbReference type="InterPro" id="IPR036291">
    <property type="entry name" value="NAD(P)-bd_dom_sf"/>
</dbReference>
<dbReference type="RefSeq" id="WP_182253749.1">
    <property type="nucleotide sequence ID" value="NZ_CP043732.1"/>
</dbReference>
<dbReference type="FunFam" id="3.40.50.720:FF:000203">
    <property type="entry name" value="D-3-phosphoglycerate dehydrogenase (SerA)"/>
    <property type="match status" value="1"/>
</dbReference>
<feature type="domain" description="D-isomer specific 2-hydroxyacid dehydrogenase NAD-binding" evidence="7">
    <location>
        <begin position="121"/>
        <end position="293"/>
    </location>
</feature>
<dbReference type="Pfam" id="PF02826">
    <property type="entry name" value="2-Hacid_dh_C"/>
    <property type="match status" value="1"/>
</dbReference>
<dbReference type="AlphaFoldDB" id="A0A7D7WAC3"/>
<reference evidence="8 9" key="1">
    <citation type="journal article" date="2020" name="Front. Microbiol.">
        <title>Design of Bacterial Strain-Specific qPCR Assays Using NGS Data and Publicly Available Resources and Its Application to Track Biocontrol Strains.</title>
        <authorList>
            <person name="Hernandez I."/>
            <person name="Sant C."/>
            <person name="Martinez R."/>
            <person name="Fernandez C."/>
        </authorList>
    </citation>
    <scope>NUCLEOTIDE SEQUENCE [LARGE SCALE GENOMIC DNA]</scope>
    <source>
        <strain evidence="8 9">B24</strain>
    </source>
</reference>
<proteinExistence type="inferred from homology"/>
<accession>A0A7D7WAC3</accession>
<dbReference type="InterPro" id="IPR006139">
    <property type="entry name" value="D-isomer_2_OHA_DH_cat_dom"/>
</dbReference>
<evidence type="ECO:0000256" key="4">
    <source>
        <dbReference type="RuleBase" id="RU003719"/>
    </source>
</evidence>
<dbReference type="SUPFAM" id="SSF51735">
    <property type="entry name" value="NAD(P)-binding Rossmann-fold domains"/>
    <property type="match status" value="1"/>
</dbReference>
<feature type="region of interest" description="Disordered" evidence="5">
    <location>
        <begin position="322"/>
        <end position="351"/>
    </location>
</feature>
<evidence type="ECO:0000313" key="8">
    <source>
        <dbReference type="EMBL" id="QMU95919.1"/>
    </source>
</evidence>
<sequence>MSASSESAAPRTVLVTWVDFPGEDSPEVRRLQEVGLELRRAPRLRDRSVDEVIRLARGCEAAIVSTDPFPREFFEAVPEMRVISRVGVGSDSIDLKAAEEHGVAVAIARGTNEEAVADHTIGLMLAVLRKIPAMDASVRHEEWRRTEPWLGSDLHGKTVGLLGLGRIARLVAERLAGFGVQIIGYDPYAVPPPAVRAADFDEVISGADILSLHLPLTPETRGCIGRDEIARMRPGAILINTSRGGVVDEAVLSEALREGRITGAGLDVFSEEPPVHSPLLGLTRSTVLTPHIGGLSREAIVDMVAHATDAVVDVMNGRKPRDVVNSPHPPPWEAGLLARADSGGHTERNES</sequence>
<organism evidence="8 9">
    <name type="scientific">Microbacterium esteraromaticum</name>
    <dbReference type="NCBI Taxonomy" id="57043"/>
    <lineage>
        <taxon>Bacteria</taxon>
        <taxon>Bacillati</taxon>
        <taxon>Actinomycetota</taxon>
        <taxon>Actinomycetes</taxon>
        <taxon>Micrococcales</taxon>
        <taxon>Microbacteriaceae</taxon>
        <taxon>Microbacterium</taxon>
    </lineage>
</organism>
<evidence type="ECO:0000259" key="7">
    <source>
        <dbReference type="Pfam" id="PF02826"/>
    </source>
</evidence>
<name>A0A7D7WAC3_9MICO</name>
<dbReference type="SUPFAM" id="SSF52283">
    <property type="entry name" value="Formate/glycerate dehydrogenase catalytic domain-like"/>
    <property type="match status" value="1"/>
</dbReference>
<dbReference type="PROSITE" id="PS00671">
    <property type="entry name" value="D_2_HYDROXYACID_DH_3"/>
    <property type="match status" value="1"/>
</dbReference>
<dbReference type="PANTHER" id="PTHR10996:SF283">
    <property type="entry name" value="GLYOXYLATE_HYDROXYPYRUVATE REDUCTASE B"/>
    <property type="match status" value="1"/>
</dbReference>
<dbReference type="GO" id="GO:0005829">
    <property type="term" value="C:cytosol"/>
    <property type="evidence" value="ECO:0007669"/>
    <property type="project" value="TreeGrafter"/>
</dbReference>
<dbReference type="GO" id="GO:0051287">
    <property type="term" value="F:NAD binding"/>
    <property type="evidence" value="ECO:0007669"/>
    <property type="project" value="InterPro"/>
</dbReference>
<gene>
    <name evidence="8" type="ORF">FVO59_00930</name>
</gene>
<dbReference type="Gene3D" id="3.40.50.720">
    <property type="entry name" value="NAD(P)-binding Rossmann-like Domain"/>
    <property type="match status" value="2"/>
</dbReference>
<keyword evidence="2 4" id="KW-0560">Oxidoreductase</keyword>
<evidence type="ECO:0000256" key="3">
    <source>
        <dbReference type="ARBA" id="ARBA00023027"/>
    </source>
</evidence>
<dbReference type="InterPro" id="IPR006140">
    <property type="entry name" value="D-isomer_DH_NAD-bd"/>
</dbReference>
<dbReference type="EMBL" id="CP043732">
    <property type="protein sequence ID" value="QMU95919.1"/>
    <property type="molecule type" value="Genomic_DNA"/>
</dbReference>
<evidence type="ECO:0000256" key="1">
    <source>
        <dbReference type="ARBA" id="ARBA00005854"/>
    </source>
</evidence>
<dbReference type="GO" id="GO:0016618">
    <property type="term" value="F:hydroxypyruvate reductase [NAD(P)H] activity"/>
    <property type="evidence" value="ECO:0007669"/>
    <property type="project" value="TreeGrafter"/>
</dbReference>
<dbReference type="CDD" id="cd12172">
    <property type="entry name" value="PGDH_like_2"/>
    <property type="match status" value="1"/>
</dbReference>
<dbReference type="InterPro" id="IPR029753">
    <property type="entry name" value="D-isomer_DH_CS"/>
</dbReference>
<protein>
    <submittedName>
        <fullName evidence="8">Phosphoglycerate dehydrogenase</fullName>
    </submittedName>
</protein>
<evidence type="ECO:0000256" key="2">
    <source>
        <dbReference type="ARBA" id="ARBA00023002"/>
    </source>
</evidence>
<evidence type="ECO:0000313" key="9">
    <source>
        <dbReference type="Proteomes" id="UP000515708"/>
    </source>
</evidence>
<dbReference type="InterPro" id="IPR050223">
    <property type="entry name" value="D-isomer_2-hydroxyacid_DH"/>
</dbReference>